<dbReference type="Proteomes" id="UP001596996">
    <property type="component" value="Unassembled WGS sequence"/>
</dbReference>
<dbReference type="CDD" id="cd16829">
    <property type="entry name" value="ChuX_HutX-like"/>
    <property type="match status" value="1"/>
</dbReference>
<dbReference type="NCBIfam" id="TIGR04108">
    <property type="entry name" value="HutX"/>
    <property type="match status" value="1"/>
</dbReference>
<proteinExistence type="predicted"/>
<evidence type="ECO:0000313" key="2">
    <source>
        <dbReference type="Proteomes" id="UP001596996"/>
    </source>
</evidence>
<dbReference type="InterPro" id="IPR010413">
    <property type="entry name" value="HutX-like"/>
</dbReference>
<reference evidence="2" key="1">
    <citation type="journal article" date="2019" name="Int. J. Syst. Evol. Microbiol.">
        <title>The Global Catalogue of Microorganisms (GCM) 10K type strain sequencing project: providing services to taxonomists for standard genome sequencing and annotation.</title>
        <authorList>
            <consortium name="The Broad Institute Genomics Platform"/>
            <consortium name="The Broad Institute Genome Sequencing Center for Infectious Disease"/>
            <person name="Wu L."/>
            <person name="Ma J."/>
        </authorList>
    </citation>
    <scope>NUCLEOTIDE SEQUENCE [LARGE SCALE GENOMIC DNA]</scope>
    <source>
        <strain evidence="2">CCUG 61707</strain>
    </source>
</reference>
<comment type="caution">
    <text evidence="1">The sequence shown here is derived from an EMBL/GenBank/DDBJ whole genome shotgun (WGS) entry which is preliminary data.</text>
</comment>
<dbReference type="RefSeq" id="WP_380821253.1">
    <property type="nucleotide sequence ID" value="NZ_JBHTJN010000012.1"/>
</dbReference>
<dbReference type="PIRSF" id="PIRSF030840">
    <property type="entry name" value="DUF1008"/>
    <property type="match status" value="1"/>
</dbReference>
<dbReference type="EMBL" id="JBHTJN010000012">
    <property type="protein sequence ID" value="MFD0966667.1"/>
    <property type="molecule type" value="Genomic_DNA"/>
</dbReference>
<organism evidence="1 2">
    <name type="scientific">Seminibacterium arietis</name>
    <dbReference type="NCBI Taxonomy" id="1173502"/>
    <lineage>
        <taxon>Bacteria</taxon>
        <taxon>Pseudomonadati</taxon>
        <taxon>Pseudomonadota</taxon>
        <taxon>Gammaproteobacteria</taxon>
        <taxon>Pasteurellales</taxon>
        <taxon>Pasteurellaceae</taxon>
        <taxon>Seminibacterium</taxon>
    </lineage>
</organism>
<accession>A0ABW3IB93</accession>
<evidence type="ECO:0000313" key="1">
    <source>
        <dbReference type="EMBL" id="MFD0966667.1"/>
    </source>
</evidence>
<keyword evidence="2" id="KW-1185">Reference proteome</keyword>
<dbReference type="Gene3D" id="3.40.1570.10">
    <property type="entry name" value="HemS/ChuS/ChuX like domains"/>
    <property type="match status" value="1"/>
</dbReference>
<sequence>MSSLKQQVADYLSKNPNAMTLEIAMHLQHPEGAVLCALPDSFVRIFSAQRAEEILTEISQWGMFTTIIEKEGCIFEIKDRFPMGILARGYYNLNIQDRDSTFHGHLKLDNIAKIAFVSLPFRGKQSYNIAFIAHNGQTIFKVYLGRDENNELFPDQVDKFNAFQ</sequence>
<name>A0ABW3IB93_9PAST</name>
<dbReference type="SUPFAM" id="SSF144064">
    <property type="entry name" value="Heme iron utilization protein-like"/>
    <property type="match status" value="1"/>
</dbReference>
<gene>
    <name evidence="1" type="primary">hutX</name>
    <name evidence="1" type="ORF">ACFQ02_07430</name>
</gene>
<dbReference type="InterPro" id="IPR053733">
    <property type="entry name" value="Heme_Transport_Util_sf"/>
</dbReference>
<dbReference type="Pfam" id="PF06228">
    <property type="entry name" value="ChuX_HutX"/>
    <property type="match status" value="1"/>
</dbReference>
<protein>
    <submittedName>
        <fullName evidence="1">Heme utilization cystosolic carrier protein HutX</fullName>
    </submittedName>
</protein>